<evidence type="ECO:0000256" key="3">
    <source>
        <dbReference type="ARBA" id="ARBA00022475"/>
    </source>
</evidence>
<dbReference type="GO" id="GO:0071916">
    <property type="term" value="F:dipeptide transmembrane transporter activity"/>
    <property type="evidence" value="ECO:0007669"/>
    <property type="project" value="TreeGrafter"/>
</dbReference>
<feature type="transmembrane region" description="Helical" evidence="11">
    <location>
        <begin position="12"/>
        <end position="30"/>
    </location>
</feature>
<dbReference type="GO" id="GO:0005886">
    <property type="term" value="C:plasma membrane"/>
    <property type="evidence" value="ECO:0007669"/>
    <property type="project" value="UniProtKB-SubCell"/>
</dbReference>
<keyword evidence="9 11" id="KW-0472">Membrane</keyword>
<accession>A0A0P1FLI8</accession>
<dbReference type="InterPro" id="IPR035906">
    <property type="entry name" value="MetI-like_sf"/>
</dbReference>
<keyword evidence="4" id="KW-0533">Nickel</keyword>
<dbReference type="Proteomes" id="UP000051587">
    <property type="component" value="Unassembled WGS sequence"/>
</dbReference>
<evidence type="ECO:0000256" key="4">
    <source>
        <dbReference type="ARBA" id="ARBA00022596"/>
    </source>
</evidence>
<evidence type="ECO:0000256" key="2">
    <source>
        <dbReference type="ARBA" id="ARBA00022448"/>
    </source>
</evidence>
<name>A0A0P1FLI8_THAGE</name>
<dbReference type="STRING" id="53501.SAMN04488043_12023"/>
<keyword evidence="2 11" id="KW-0813">Transport</keyword>
<dbReference type="EMBL" id="CYSA01000028">
    <property type="protein sequence ID" value="CUH68360.1"/>
    <property type="molecule type" value="Genomic_DNA"/>
</dbReference>
<keyword evidence="7" id="KW-0406">Ion transport</keyword>
<dbReference type="InterPro" id="IPR050045">
    <property type="entry name" value="Opp2B"/>
</dbReference>
<dbReference type="SUPFAM" id="SSF161098">
    <property type="entry name" value="MetI-like"/>
    <property type="match status" value="1"/>
</dbReference>
<dbReference type="RefSeq" id="WP_058264205.1">
    <property type="nucleotide sequence ID" value="NZ_CP051181.1"/>
</dbReference>
<dbReference type="Gene3D" id="1.10.3720.10">
    <property type="entry name" value="MetI-like"/>
    <property type="match status" value="1"/>
</dbReference>
<gene>
    <name evidence="13" type="primary">gsiC_6</name>
    <name evidence="13" type="ORF">TG4357_03517</name>
</gene>
<sequence length="315" mass="34390">MLKFILRRLLQLVPVLLILSVLVFSLVHLVPGDPVDVLMGEGHTDPVVEAVLRAKYGLDQPIVVQYFTWLGNILTGDFGSSLYTKEPILDMIADRFPATLLLAFASAIVAIVISIPAGIVAALYRGSLLDFGAMGIALFGISVPNFWFGILLILFFSQMLGLLPSMGYVPFFEDPWTATKHLIMPALTLGTAMAANLTRLVRAEMIEQMSQEYVRTARAKGAPERIVIGLHVLKNAMIPTVTIIGLQFGGLLEGAVLTETIFAWPGIGKLAVTAVYERDYALIQGVVLFAALVYVAVSLLVDISYRFLDPRVKLN</sequence>
<evidence type="ECO:0000313" key="14">
    <source>
        <dbReference type="Proteomes" id="UP000051587"/>
    </source>
</evidence>
<dbReference type="PANTHER" id="PTHR43163">
    <property type="entry name" value="DIPEPTIDE TRANSPORT SYSTEM PERMEASE PROTEIN DPPB-RELATED"/>
    <property type="match status" value="1"/>
</dbReference>
<comment type="subcellular location">
    <subcellularLocation>
        <location evidence="1 11">Cell membrane</location>
        <topology evidence="1 11">Multi-pass membrane protein</topology>
    </subcellularLocation>
</comment>
<dbReference type="NCBIfam" id="NF045470">
    <property type="entry name" value="Opp2B"/>
    <property type="match status" value="1"/>
</dbReference>
<evidence type="ECO:0000256" key="6">
    <source>
        <dbReference type="ARBA" id="ARBA00022989"/>
    </source>
</evidence>
<feature type="transmembrane region" description="Helical" evidence="11">
    <location>
        <begin position="100"/>
        <end position="124"/>
    </location>
</feature>
<comment type="similarity">
    <text evidence="10">Belongs to the binding-protein-dependent transport system permease family. OppBC subfamily.</text>
</comment>
<reference evidence="13 14" key="1">
    <citation type="submission" date="2015-09" db="EMBL/GenBank/DDBJ databases">
        <authorList>
            <consortium name="Swine Surveillance"/>
        </authorList>
    </citation>
    <scope>NUCLEOTIDE SEQUENCE [LARGE SCALE GENOMIC DNA]</scope>
    <source>
        <strain evidence="13 14">CECT 4357</strain>
    </source>
</reference>
<dbReference type="AlphaFoldDB" id="A0A0P1FLI8"/>
<dbReference type="InterPro" id="IPR045621">
    <property type="entry name" value="BPD_transp_1_N"/>
</dbReference>
<protein>
    <submittedName>
        <fullName evidence="13">Glutathione transport system permease protein GsiC</fullName>
    </submittedName>
</protein>
<dbReference type="OrthoDB" id="9807402at2"/>
<evidence type="ECO:0000256" key="5">
    <source>
        <dbReference type="ARBA" id="ARBA00022692"/>
    </source>
</evidence>
<evidence type="ECO:0000259" key="12">
    <source>
        <dbReference type="PROSITE" id="PS50928"/>
    </source>
</evidence>
<evidence type="ECO:0000256" key="7">
    <source>
        <dbReference type="ARBA" id="ARBA00023065"/>
    </source>
</evidence>
<keyword evidence="6 11" id="KW-1133">Transmembrane helix</keyword>
<proteinExistence type="inferred from homology"/>
<keyword evidence="14" id="KW-1185">Reference proteome</keyword>
<keyword evidence="5 11" id="KW-0812">Transmembrane</keyword>
<dbReference type="PROSITE" id="PS50928">
    <property type="entry name" value="ABC_TM1"/>
    <property type="match status" value="1"/>
</dbReference>
<dbReference type="Pfam" id="PF19300">
    <property type="entry name" value="BPD_transp_1_N"/>
    <property type="match status" value="1"/>
</dbReference>
<keyword evidence="3" id="KW-1003">Cell membrane</keyword>
<feature type="domain" description="ABC transmembrane type-1" evidence="12">
    <location>
        <begin position="96"/>
        <end position="305"/>
    </location>
</feature>
<evidence type="ECO:0000256" key="9">
    <source>
        <dbReference type="ARBA" id="ARBA00023136"/>
    </source>
</evidence>
<feature type="transmembrane region" description="Helical" evidence="11">
    <location>
        <begin position="286"/>
        <end position="308"/>
    </location>
</feature>
<evidence type="ECO:0000256" key="8">
    <source>
        <dbReference type="ARBA" id="ARBA00023112"/>
    </source>
</evidence>
<dbReference type="GO" id="GO:0015099">
    <property type="term" value="F:nickel cation transmembrane transporter activity"/>
    <property type="evidence" value="ECO:0007669"/>
    <property type="project" value="InterPro"/>
</dbReference>
<evidence type="ECO:0000256" key="1">
    <source>
        <dbReference type="ARBA" id="ARBA00004651"/>
    </source>
</evidence>
<evidence type="ECO:0000256" key="10">
    <source>
        <dbReference type="ARBA" id="ARBA00024202"/>
    </source>
</evidence>
<keyword evidence="8" id="KW-0921">Nickel transport</keyword>
<dbReference type="InterPro" id="IPR000515">
    <property type="entry name" value="MetI-like"/>
</dbReference>
<dbReference type="Pfam" id="PF00528">
    <property type="entry name" value="BPD_transp_1"/>
    <property type="match status" value="1"/>
</dbReference>
<feature type="transmembrane region" description="Helical" evidence="11">
    <location>
        <begin position="136"/>
        <end position="162"/>
    </location>
</feature>
<dbReference type="CDD" id="cd06261">
    <property type="entry name" value="TM_PBP2"/>
    <property type="match status" value="1"/>
</dbReference>
<dbReference type="PANTHER" id="PTHR43163:SF6">
    <property type="entry name" value="DIPEPTIDE TRANSPORT SYSTEM PERMEASE PROTEIN DPPB-RELATED"/>
    <property type="match status" value="1"/>
</dbReference>
<organism evidence="13 14">
    <name type="scientific">Thalassovita gelatinovora</name>
    <name type="common">Thalassobius gelatinovorus</name>
    <dbReference type="NCBI Taxonomy" id="53501"/>
    <lineage>
        <taxon>Bacteria</taxon>
        <taxon>Pseudomonadati</taxon>
        <taxon>Pseudomonadota</taxon>
        <taxon>Alphaproteobacteria</taxon>
        <taxon>Rhodobacterales</taxon>
        <taxon>Roseobacteraceae</taxon>
        <taxon>Thalassovita</taxon>
    </lineage>
</organism>
<evidence type="ECO:0000256" key="11">
    <source>
        <dbReference type="RuleBase" id="RU363032"/>
    </source>
</evidence>
<evidence type="ECO:0000313" key="13">
    <source>
        <dbReference type="EMBL" id="CUH68360.1"/>
    </source>
</evidence>